<proteinExistence type="predicted"/>
<organism evidence="3 4">
    <name type="scientific">Arenibacter palladensis</name>
    <dbReference type="NCBI Taxonomy" id="237373"/>
    <lineage>
        <taxon>Bacteria</taxon>
        <taxon>Pseudomonadati</taxon>
        <taxon>Bacteroidota</taxon>
        <taxon>Flavobacteriia</taxon>
        <taxon>Flavobacteriales</taxon>
        <taxon>Flavobacteriaceae</taxon>
        <taxon>Arenibacter</taxon>
    </lineage>
</organism>
<evidence type="ECO:0000313" key="3">
    <source>
        <dbReference type="EMBL" id="SHF06468.1"/>
    </source>
</evidence>
<dbReference type="AlphaFoldDB" id="A0A1M4YLA2"/>
<dbReference type="RefSeq" id="WP_072861312.1">
    <property type="nucleotide sequence ID" value="NZ_FQUX01000002.1"/>
</dbReference>
<evidence type="ECO:0000256" key="1">
    <source>
        <dbReference type="SAM" id="Phobius"/>
    </source>
</evidence>
<dbReference type="EMBL" id="FQUX01000002">
    <property type="protein sequence ID" value="SHF06468.1"/>
    <property type="molecule type" value="Genomic_DNA"/>
</dbReference>
<evidence type="ECO:0000259" key="2">
    <source>
        <dbReference type="Pfam" id="PF02517"/>
    </source>
</evidence>
<accession>A0A1M4YLA2</accession>
<feature type="transmembrane region" description="Helical" evidence="1">
    <location>
        <begin position="158"/>
        <end position="179"/>
    </location>
</feature>
<name>A0A1M4YLA2_9FLAO</name>
<evidence type="ECO:0000313" key="4">
    <source>
        <dbReference type="Proteomes" id="UP000184406"/>
    </source>
</evidence>
<dbReference type="GO" id="GO:0004175">
    <property type="term" value="F:endopeptidase activity"/>
    <property type="evidence" value="ECO:0007669"/>
    <property type="project" value="UniProtKB-ARBA"/>
</dbReference>
<feature type="transmembrane region" description="Helical" evidence="1">
    <location>
        <begin position="105"/>
        <end position="125"/>
    </location>
</feature>
<dbReference type="OrthoDB" id="847268at2"/>
<gene>
    <name evidence="3" type="ORF">SAMN03080594_102488</name>
</gene>
<keyword evidence="1" id="KW-0812">Transmembrane</keyword>
<keyword evidence="4" id="KW-1185">Reference proteome</keyword>
<dbReference type="Pfam" id="PF02517">
    <property type="entry name" value="Rce1-like"/>
    <property type="match status" value="1"/>
</dbReference>
<dbReference type="Proteomes" id="UP000184406">
    <property type="component" value="Unassembled WGS sequence"/>
</dbReference>
<keyword evidence="1" id="KW-0472">Membrane</keyword>
<dbReference type="PANTHER" id="PTHR36435">
    <property type="entry name" value="SLR1288 PROTEIN"/>
    <property type="match status" value="1"/>
</dbReference>
<feature type="transmembrane region" description="Helical" evidence="1">
    <location>
        <begin position="72"/>
        <end position="93"/>
    </location>
</feature>
<dbReference type="InterPro" id="IPR003675">
    <property type="entry name" value="Rce1/LyrA-like_dom"/>
</dbReference>
<dbReference type="GO" id="GO:0080120">
    <property type="term" value="P:CAAX-box protein maturation"/>
    <property type="evidence" value="ECO:0007669"/>
    <property type="project" value="UniProtKB-ARBA"/>
</dbReference>
<dbReference type="PANTHER" id="PTHR36435:SF1">
    <property type="entry name" value="CAAX AMINO TERMINAL PROTEASE FAMILY PROTEIN"/>
    <property type="match status" value="1"/>
</dbReference>
<feature type="transmembrane region" description="Helical" evidence="1">
    <location>
        <begin position="30"/>
        <end position="52"/>
    </location>
</feature>
<feature type="transmembrane region" description="Helical" evidence="1">
    <location>
        <begin position="131"/>
        <end position="151"/>
    </location>
</feature>
<sequence length="187" mass="21412">MKILAKVWKFTKVPDYKSLDHVPNPLKLRIVVALLQWGIVIGVTVGIINQWLIGLLKMDLGEHAIEKFLENYSIFTLFLMAVVIAPAIEEILFRGPLIWFKNKTYFRYIFYASVLLFAAVHLNNFEMSGQVLYLAPLLVAPQLILGVFLGYVRVKLGLLWSICLHSLYNGILITPMLLYKFLNFPLA</sequence>
<reference evidence="4" key="1">
    <citation type="submission" date="2016-11" db="EMBL/GenBank/DDBJ databases">
        <authorList>
            <person name="Varghese N."/>
            <person name="Submissions S."/>
        </authorList>
    </citation>
    <scope>NUCLEOTIDE SEQUENCE [LARGE SCALE GENOMIC DNA]</scope>
    <source>
        <strain evidence="4">DSM 17539</strain>
    </source>
</reference>
<dbReference type="InterPro" id="IPR052710">
    <property type="entry name" value="CAAX_protease"/>
</dbReference>
<feature type="domain" description="CAAX prenyl protease 2/Lysostaphin resistance protein A-like" evidence="2">
    <location>
        <begin position="74"/>
        <end position="170"/>
    </location>
</feature>
<keyword evidence="1" id="KW-1133">Transmembrane helix</keyword>
<protein>
    <recommendedName>
        <fullName evidence="2">CAAX prenyl protease 2/Lysostaphin resistance protein A-like domain-containing protein</fullName>
    </recommendedName>
</protein>